<proteinExistence type="predicted"/>
<dbReference type="AlphaFoldDB" id="A0A9P5P0W7"/>
<dbReference type="OrthoDB" id="2919029at2759"/>
<dbReference type="PROSITE" id="PS50002">
    <property type="entry name" value="SH3"/>
    <property type="match status" value="1"/>
</dbReference>
<evidence type="ECO:0000259" key="3">
    <source>
        <dbReference type="PROSITE" id="PS50002"/>
    </source>
</evidence>
<protein>
    <recommendedName>
        <fullName evidence="3">SH3 domain-containing protein</fullName>
    </recommendedName>
</protein>
<evidence type="ECO:0000313" key="4">
    <source>
        <dbReference type="EMBL" id="KAF9020196.1"/>
    </source>
</evidence>
<dbReference type="SUPFAM" id="SSF50044">
    <property type="entry name" value="SH3-domain"/>
    <property type="match status" value="2"/>
</dbReference>
<sequence length="527" mass="59141">MAEVLGIVTSISSLLELTCESIRYIKAFRNAPREADDIARELQAMELYLKDLARFMNSVAAHEHSSWAQSLARLGTPEGPISRLIVLLTNLSRKVCPPKSKWHRFKRRAMWPIIGKEEVEELLVAALQLDHMRLDVAIKRDLETVGADVTLIREHTEFQTAMMVRAVDPGGMFDLIQRAPRDKCREAVSNVGRWLLLALDPGSSSFQHTLSNLVLSDNLRDEISRISIFLLPLSQPSYAERFPENHAKFRCIKLGKGRSSILRVLPVICTDTFRSDGISIAWQALHDATSRPGKQLNGELVSMLLTMETIKLTSWVKPVDVDFLARVKVDYRAPPGTSSLDLSAGQVVHIIMIYGRTKWWGTAGESEGWVRPSLVEVVDPSNIQELVDYDDSREDFYVREGVCRSSVAAEVPGESCPGGLAHLFHPSRIQGYWWGERKGCWEAISLENLGNRVDEVRVVDYVVYANSDCTPEHDNSECQCLTYRVGDHIRITEDCSDGWWWGEVDTKSGWVAANNLNLTCTTKSSGG</sequence>
<dbReference type="SMART" id="SM00326">
    <property type="entry name" value="SH3"/>
    <property type="match status" value="2"/>
</dbReference>
<evidence type="ECO:0000313" key="5">
    <source>
        <dbReference type="Proteomes" id="UP000772434"/>
    </source>
</evidence>
<gene>
    <name evidence="4" type="ORF">BDP27DRAFT_1354623</name>
</gene>
<dbReference type="EMBL" id="JADNRY010001165">
    <property type="protein sequence ID" value="KAF9020196.1"/>
    <property type="molecule type" value="Genomic_DNA"/>
</dbReference>
<dbReference type="Gene3D" id="2.30.30.40">
    <property type="entry name" value="SH3 Domains"/>
    <property type="match status" value="1"/>
</dbReference>
<dbReference type="Proteomes" id="UP000772434">
    <property type="component" value="Unassembled WGS sequence"/>
</dbReference>
<name>A0A9P5P0W7_9AGAR</name>
<accession>A0A9P5P0W7</accession>
<comment type="caution">
    <text evidence="4">The sequence shown here is derived from an EMBL/GenBank/DDBJ whole genome shotgun (WGS) entry which is preliminary data.</text>
</comment>
<organism evidence="4 5">
    <name type="scientific">Rhodocollybia butyracea</name>
    <dbReference type="NCBI Taxonomy" id="206335"/>
    <lineage>
        <taxon>Eukaryota</taxon>
        <taxon>Fungi</taxon>
        <taxon>Dikarya</taxon>
        <taxon>Basidiomycota</taxon>
        <taxon>Agaricomycotina</taxon>
        <taxon>Agaricomycetes</taxon>
        <taxon>Agaricomycetidae</taxon>
        <taxon>Agaricales</taxon>
        <taxon>Marasmiineae</taxon>
        <taxon>Omphalotaceae</taxon>
        <taxon>Rhodocollybia</taxon>
    </lineage>
</organism>
<evidence type="ECO:0000256" key="1">
    <source>
        <dbReference type="ARBA" id="ARBA00022443"/>
    </source>
</evidence>
<keyword evidence="1 2" id="KW-0728">SH3 domain</keyword>
<dbReference type="InterPro" id="IPR001452">
    <property type="entry name" value="SH3_domain"/>
</dbReference>
<evidence type="ECO:0000256" key="2">
    <source>
        <dbReference type="PROSITE-ProRule" id="PRU00192"/>
    </source>
</evidence>
<dbReference type="CDD" id="cd00174">
    <property type="entry name" value="SH3"/>
    <property type="match status" value="1"/>
</dbReference>
<dbReference type="Pfam" id="PF07653">
    <property type="entry name" value="SH3_2"/>
    <property type="match status" value="1"/>
</dbReference>
<feature type="domain" description="SH3" evidence="3">
    <location>
        <begin position="458"/>
        <end position="521"/>
    </location>
</feature>
<keyword evidence="5" id="KW-1185">Reference proteome</keyword>
<dbReference type="InterPro" id="IPR036028">
    <property type="entry name" value="SH3-like_dom_sf"/>
</dbReference>
<reference evidence="4" key="1">
    <citation type="submission" date="2020-11" db="EMBL/GenBank/DDBJ databases">
        <authorList>
            <consortium name="DOE Joint Genome Institute"/>
            <person name="Ahrendt S."/>
            <person name="Riley R."/>
            <person name="Andreopoulos W."/>
            <person name="Labutti K."/>
            <person name="Pangilinan J."/>
            <person name="Ruiz-Duenas F.J."/>
            <person name="Barrasa J.M."/>
            <person name="Sanchez-Garcia M."/>
            <person name="Camarero S."/>
            <person name="Miyauchi S."/>
            <person name="Serrano A."/>
            <person name="Linde D."/>
            <person name="Babiker R."/>
            <person name="Drula E."/>
            <person name="Ayuso-Fernandez I."/>
            <person name="Pacheco R."/>
            <person name="Padilla G."/>
            <person name="Ferreira P."/>
            <person name="Barriuso J."/>
            <person name="Kellner H."/>
            <person name="Castanera R."/>
            <person name="Alfaro M."/>
            <person name="Ramirez L."/>
            <person name="Pisabarro A.G."/>
            <person name="Kuo A."/>
            <person name="Tritt A."/>
            <person name="Lipzen A."/>
            <person name="He G."/>
            <person name="Yan M."/>
            <person name="Ng V."/>
            <person name="Cullen D."/>
            <person name="Martin F."/>
            <person name="Rosso M.-N."/>
            <person name="Henrissat B."/>
            <person name="Hibbett D."/>
            <person name="Martinez A.T."/>
            <person name="Grigoriev I.V."/>
        </authorList>
    </citation>
    <scope>NUCLEOTIDE SEQUENCE</scope>
    <source>
        <strain evidence="4">AH 40177</strain>
    </source>
</reference>